<dbReference type="RefSeq" id="WP_014237246.1">
    <property type="nucleotide sequence ID" value="NZ_SHKM01000001.1"/>
</dbReference>
<evidence type="ECO:0000313" key="1">
    <source>
        <dbReference type="EMBL" id="RZT89590.1"/>
    </source>
</evidence>
<keyword evidence="2" id="KW-1185">Reference proteome</keyword>
<gene>
    <name evidence="1" type="ORF">EV678_0380</name>
</gene>
<dbReference type="InterPro" id="IPR021951">
    <property type="entry name" value="DUF3567"/>
</dbReference>
<accession>A0ABY0IS31</accession>
<protein>
    <submittedName>
        <fullName evidence="1">Uncharacterized protein DUF3567</fullName>
    </submittedName>
</protein>
<name>A0ABY0IS31_9RHOO</name>
<evidence type="ECO:0000313" key="2">
    <source>
        <dbReference type="Proteomes" id="UP000292136"/>
    </source>
</evidence>
<dbReference type="Pfam" id="PF12091">
    <property type="entry name" value="DUF3567"/>
    <property type="match status" value="1"/>
</dbReference>
<proteinExistence type="predicted"/>
<sequence>MDTFYSSDEYSVLAYPAQYGFELVDKTGNRSLFIQGVRAEQFHRAIREVVGEGTDTETVDDFLADYCAGAAQPIVFQ</sequence>
<dbReference type="Proteomes" id="UP000292136">
    <property type="component" value="Unassembled WGS sequence"/>
</dbReference>
<reference evidence="1 2" key="1">
    <citation type="submission" date="2019-02" db="EMBL/GenBank/DDBJ databases">
        <title>Genomic Encyclopedia of Type Strains, Phase IV (KMG-IV): sequencing the most valuable type-strain genomes for metagenomic binning, comparative biology and taxonomic classification.</title>
        <authorList>
            <person name="Goeker M."/>
        </authorList>
    </citation>
    <scope>NUCLEOTIDE SEQUENCE [LARGE SCALE GENOMIC DNA]</scope>
    <source>
        <strain evidence="1 2">DSM 21223</strain>
    </source>
</reference>
<dbReference type="EMBL" id="SHKM01000001">
    <property type="protein sequence ID" value="RZT89590.1"/>
    <property type="molecule type" value="Genomic_DNA"/>
</dbReference>
<comment type="caution">
    <text evidence="1">The sequence shown here is derived from an EMBL/GenBank/DDBJ whole genome shotgun (WGS) entry which is preliminary data.</text>
</comment>
<organism evidence="1 2">
    <name type="scientific">Azospira oryzae</name>
    <dbReference type="NCBI Taxonomy" id="146939"/>
    <lineage>
        <taxon>Bacteria</taxon>
        <taxon>Pseudomonadati</taxon>
        <taxon>Pseudomonadota</taxon>
        <taxon>Betaproteobacteria</taxon>
        <taxon>Rhodocyclales</taxon>
        <taxon>Rhodocyclaceae</taxon>
        <taxon>Azospira</taxon>
    </lineage>
</organism>